<protein>
    <submittedName>
        <fullName evidence="2">Uncharacterized protein</fullName>
    </submittedName>
</protein>
<keyword evidence="1" id="KW-0472">Membrane</keyword>
<gene>
    <name evidence="2" type="ORF">HaLaN_21380</name>
</gene>
<organism evidence="2 3">
    <name type="scientific">Haematococcus lacustris</name>
    <name type="common">Green alga</name>
    <name type="synonym">Haematococcus pluvialis</name>
    <dbReference type="NCBI Taxonomy" id="44745"/>
    <lineage>
        <taxon>Eukaryota</taxon>
        <taxon>Viridiplantae</taxon>
        <taxon>Chlorophyta</taxon>
        <taxon>core chlorophytes</taxon>
        <taxon>Chlorophyceae</taxon>
        <taxon>CS clade</taxon>
        <taxon>Chlamydomonadales</taxon>
        <taxon>Haematococcaceae</taxon>
        <taxon>Haematococcus</taxon>
    </lineage>
</organism>
<feature type="transmembrane region" description="Helical" evidence="1">
    <location>
        <begin position="34"/>
        <end position="57"/>
    </location>
</feature>
<sequence length="98" mass="10107">MRSTVSSAVEELGRAAGAAGLLRLARGMWQDAVAVVWVLTLIVLGSVLFLTFASVALRASLRPGSAASLMGHASSEVGSAALGHIGSRRWREAAASLF</sequence>
<evidence type="ECO:0000256" key="1">
    <source>
        <dbReference type="SAM" id="Phobius"/>
    </source>
</evidence>
<feature type="non-terminal residue" evidence="2">
    <location>
        <position position="98"/>
    </location>
</feature>
<dbReference type="Proteomes" id="UP000485058">
    <property type="component" value="Unassembled WGS sequence"/>
</dbReference>
<reference evidence="2 3" key="1">
    <citation type="submission" date="2020-02" db="EMBL/GenBank/DDBJ databases">
        <title>Draft genome sequence of Haematococcus lacustris strain NIES-144.</title>
        <authorList>
            <person name="Morimoto D."/>
            <person name="Nakagawa S."/>
            <person name="Yoshida T."/>
            <person name="Sawayama S."/>
        </authorList>
    </citation>
    <scope>NUCLEOTIDE SEQUENCE [LARGE SCALE GENOMIC DNA]</scope>
    <source>
        <strain evidence="2 3">NIES-144</strain>
    </source>
</reference>
<accession>A0A699ZM35</accession>
<keyword evidence="1" id="KW-1133">Transmembrane helix</keyword>
<keyword evidence="3" id="KW-1185">Reference proteome</keyword>
<evidence type="ECO:0000313" key="2">
    <source>
        <dbReference type="EMBL" id="GFH23723.1"/>
    </source>
</evidence>
<keyword evidence="1" id="KW-0812">Transmembrane</keyword>
<evidence type="ECO:0000313" key="3">
    <source>
        <dbReference type="Proteomes" id="UP000485058"/>
    </source>
</evidence>
<dbReference type="EMBL" id="BLLF01002344">
    <property type="protein sequence ID" value="GFH23723.1"/>
    <property type="molecule type" value="Genomic_DNA"/>
</dbReference>
<comment type="caution">
    <text evidence="2">The sequence shown here is derived from an EMBL/GenBank/DDBJ whole genome shotgun (WGS) entry which is preliminary data.</text>
</comment>
<proteinExistence type="predicted"/>
<name>A0A699ZM35_HAELA</name>
<dbReference type="AlphaFoldDB" id="A0A699ZM35"/>